<dbReference type="Proteomes" id="UP000424527">
    <property type="component" value="Unassembled WGS sequence"/>
</dbReference>
<comment type="caution">
    <text evidence="18">The sequence shown here is derived from an EMBL/GenBank/DDBJ whole genome shotgun (WGS) entry which is preliminary data.</text>
</comment>
<dbReference type="GO" id="GO:0008013">
    <property type="term" value="F:beta-catenin binding"/>
    <property type="evidence" value="ECO:0007669"/>
    <property type="project" value="TreeGrafter"/>
</dbReference>
<keyword evidence="7 14" id="KW-1133">Transmembrane helix</keyword>
<evidence type="ECO:0000256" key="13">
    <source>
        <dbReference type="SAM" id="MobiDB-lite"/>
    </source>
</evidence>
<protein>
    <submittedName>
        <fullName evidence="18">Protocadherin Fat 1 Cadherin family member 7</fullName>
    </submittedName>
</protein>
<dbReference type="FunFam" id="2.60.40.60:FF:000058">
    <property type="entry name" value="FAT atypical cadherin 3"/>
    <property type="match status" value="1"/>
</dbReference>
<dbReference type="PANTHER" id="PTHR24027">
    <property type="entry name" value="CADHERIN-23"/>
    <property type="match status" value="1"/>
</dbReference>
<dbReference type="PROSITE" id="PS00010">
    <property type="entry name" value="ASX_HYDROXYL"/>
    <property type="match status" value="1"/>
</dbReference>
<comment type="subcellular location">
    <subcellularLocation>
        <location evidence="1">Membrane</location>
        <topology evidence="1">Single-pass membrane protein</topology>
    </subcellularLocation>
</comment>
<feature type="region of interest" description="Disordered" evidence="13">
    <location>
        <begin position="1961"/>
        <end position="1993"/>
    </location>
</feature>
<feature type="domain" description="Cadherin" evidence="17">
    <location>
        <begin position="697"/>
        <end position="801"/>
    </location>
</feature>
<feature type="domain" description="Cadherin" evidence="17">
    <location>
        <begin position="119"/>
        <end position="225"/>
    </location>
</feature>
<feature type="disulfide bond" evidence="12">
    <location>
        <begin position="1514"/>
        <end position="1523"/>
    </location>
</feature>
<feature type="domain" description="Cadherin" evidence="17">
    <location>
        <begin position="907"/>
        <end position="1011"/>
    </location>
</feature>
<feature type="domain" description="Cadherin" evidence="17">
    <location>
        <begin position="226"/>
        <end position="331"/>
    </location>
</feature>
<feature type="domain" description="Cadherin" evidence="17">
    <location>
        <begin position="491"/>
        <end position="592"/>
    </location>
</feature>
<dbReference type="SMART" id="SM00179">
    <property type="entry name" value="EGF_CA"/>
    <property type="match status" value="4"/>
</dbReference>
<dbReference type="InterPro" id="IPR018097">
    <property type="entry name" value="EGF_Ca-bd_CS"/>
</dbReference>
<name>A0A6G0J999_LARCR</name>
<feature type="compositionally biased region" description="Low complexity" evidence="13">
    <location>
        <begin position="1970"/>
        <end position="1988"/>
    </location>
</feature>
<evidence type="ECO:0000256" key="5">
    <source>
        <dbReference type="ARBA" id="ARBA00022737"/>
    </source>
</evidence>
<feature type="domain" description="Cadherin" evidence="17">
    <location>
        <begin position="802"/>
        <end position="906"/>
    </location>
</feature>
<feature type="compositionally biased region" description="Basic and acidic residues" evidence="13">
    <location>
        <begin position="1915"/>
        <end position="1930"/>
    </location>
</feature>
<evidence type="ECO:0000256" key="2">
    <source>
        <dbReference type="ARBA" id="ARBA00022536"/>
    </source>
</evidence>
<dbReference type="PROSITE" id="PS00022">
    <property type="entry name" value="EGF_1"/>
    <property type="match status" value="4"/>
</dbReference>
<dbReference type="CDD" id="cd00054">
    <property type="entry name" value="EGF_CA"/>
    <property type="match status" value="4"/>
</dbReference>
<feature type="domain" description="Cadherin" evidence="17">
    <location>
        <begin position="593"/>
        <end position="696"/>
    </location>
</feature>
<evidence type="ECO:0000256" key="10">
    <source>
        <dbReference type="ARBA" id="ARBA00023180"/>
    </source>
</evidence>
<keyword evidence="19" id="KW-1185">Reference proteome</keyword>
<dbReference type="Gene3D" id="2.60.120.200">
    <property type="match status" value="1"/>
</dbReference>
<dbReference type="SMART" id="SM00112">
    <property type="entry name" value="CA"/>
    <property type="match status" value="10"/>
</dbReference>
<keyword evidence="10" id="KW-0325">Glycoprotein</keyword>
<feature type="region of interest" description="Disordered" evidence="13">
    <location>
        <begin position="1688"/>
        <end position="1718"/>
    </location>
</feature>
<feature type="compositionally biased region" description="Polar residues" evidence="13">
    <location>
        <begin position="1704"/>
        <end position="1713"/>
    </location>
</feature>
<feature type="domain" description="Cadherin" evidence="17">
    <location>
        <begin position="385"/>
        <end position="490"/>
    </location>
</feature>
<dbReference type="PRINTS" id="PR00205">
    <property type="entry name" value="CADHERIN"/>
</dbReference>
<evidence type="ECO:0000256" key="9">
    <source>
        <dbReference type="ARBA" id="ARBA00023157"/>
    </source>
</evidence>
<dbReference type="FunFam" id="2.60.40.60:FF:000013">
    <property type="entry name" value="Cadherin EGF LAG seven-pass G-type receptor"/>
    <property type="match status" value="2"/>
</dbReference>
<evidence type="ECO:0000256" key="3">
    <source>
        <dbReference type="ARBA" id="ARBA00022692"/>
    </source>
</evidence>
<dbReference type="PROSITE" id="PS00232">
    <property type="entry name" value="CADHERIN_1"/>
    <property type="match status" value="6"/>
</dbReference>
<dbReference type="FunFam" id="2.60.40.60:FF:000020">
    <property type="entry name" value="Dachsous cadherin-related 1b"/>
    <property type="match status" value="1"/>
</dbReference>
<dbReference type="InterPro" id="IPR001791">
    <property type="entry name" value="Laminin_G"/>
</dbReference>
<dbReference type="SUPFAM" id="SSF49313">
    <property type="entry name" value="Cadherin-like"/>
    <property type="match status" value="11"/>
</dbReference>
<evidence type="ECO:0000256" key="1">
    <source>
        <dbReference type="ARBA" id="ARBA00004167"/>
    </source>
</evidence>
<dbReference type="InterPro" id="IPR002126">
    <property type="entry name" value="Cadherin-like_dom"/>
</dbReference>
<dbReference type="EMBL" id="REGW02000001">
    <property type="protein sequence ID" value="KAE8300359.1"/>
    <property type="molecule type" value="Genomic_DNA"/>
</dbReference>
<dbReference type="InterPro" id="IPR000742">
    <property type="entry name" value="EGF"/>
</dbReference>
<evidence type="ECO:0000259" key="16">
    <source>
        <dbReference type="PROSITE" id="PS50026"/>
    </source>
</evidence>
<accession>A0A6G0J999</accession>
<feature type="domain" description="EGF-like" evidence="16">
    <location>
        <begin position="1526"/>
        <end position="1562"/>
    </location>
</feature>
<feature type="domain" description="Laminin G" evidence="15">
    <location>
        <begin position="1301"/>
        <end position="1483"/>
    </location>
</feature>
<dbReference type="FunFam" id="2.60.120.200:FF:000024">
    <property type="entry name" value="FAT atypical cadherin 1"/>
    <property type="match status" value="1"/>
</dbReference>
<dbReference type="GO" id="GO:0016477">
    <property type="term" value="P:cell migration"/>
    <property type="evidence" value="ECO:0007669"/>
    <property type="project" value="TreeGrafter"/>
</dbReference>
<evidence type="ECO:0000256" key="6">
    <source>
        <dbReference type="ARBA" id="ARBA00022837"/>
    </source>
</evidence>
<dbReference type="InterPro" id="IPR013320">
    <property type="entry name" value="ConA-like_dom_sf"/>
</dbReference>
<evidence type="ECO:0000256" key="14">
    <source>
        <dbReference type="SAM" id="Phobius"/>
    </source>
</evidence>
<dbReference type="FunFam" id="2.60.40.60:FF:000033">
    <property type="entry name" value="FAT atypical cadherin 1"/>
    <property type="match status" value="1"/>
</dbReference>
<feature type="disulfide bond" evidence="12">
    <location>
        <begin position="1271"/>
        <end position="1288"/>
    </location>
</feature>
<dbReference type="Pfam" id="PF07645">
    <property type="entry name" value="EGF_CA"/>
    <property type="match status" value="1"/>
</dbReference>
<dbReference type="FunFam" id="2.10.25.10:FF:000154">
    <property type="entry name" value="FAT atypical cadherin 1"/>
    <property type="match status" value="1"/>
</dbReference>
<evidence type="ECO:0000313" key="19">
    <source>
        <dbReference type="Proteomes" id="UP000424527"/>
    </source>
</evidence>
<dbReference type="InterPro" id="IPR049883">
    <property type="entry name" value="NOTCH1_EGF-like"/>
</dbReference>
<dbReference type="GO" id="GO:0045296">
    <property type="term" value="F:cadherin binding"/>
    <property type="evidence" value="ECO:0007669"/>
    <property type="project" value="TreeGrafter"/>
</dbReference>
<evidence type="ECO:0000259" key="17">
    <source>
        <dbReference type="PROSITE" id="PS50268"/>
    </source>
</evidence>
<dbReference type="FunFam" id="2.10.25.10:FF:000151">
    <property type="entry name" value="FAT atypical cadherin 4"/>
    <property type="match status" value="1"/>
</dbReference>
<feature type="domain" description="Cadherin" evidence="17">
    <location>
        <begin position="332"/>
        <end position="387"/>
    </location>
</feature>
<evidence type="ECO:0000256" key="11">
    <source>
        <dbReference type="PROSITE-ProRule" id="PRU00043"/>
    </source>
</evidence>
<feature type="disulfide bond" evidence="12">
    <location>
        <begin position="1589"/>
        <end position="1598"/>
    </location>
</feature>
<dbReference type="Pfam" id="PF00008">
    <property type="entry name" value="EGF"/>
    <property type="match status" value="2"/>
</dbReference>
<dbReference type="Pfam" id="PF02210">
    <property type="entry name" value="Laminin_G_2"/>
    <property type="match status" value="1"/>
</dbReference>
<dbReference type="GO" id="GO:0005509">
    <property type="term" value="F:calcium ion binding"/>
    <property type="evidence" value="ECO:0007669"/>
    <property type="project" value="UniProtKB-UniRule"/>
</dbReference>
<feature type="domain" description="Cadherin" evidence="17">
    <location>
        <begin position="15"/>
        <end position="118"/>
    </location>
</feature>
<feature type="domain" description="EGF-like" evidence="16">
    <location>
        <begin position="1262"/>
        <end position="1299"/>
    </location>
</feature>
<feature type="domain" description="EGF-like" evidence="16">
    <location>
        <begin position="1601"/>
        <end position="1637"/>
    </location>
</feature>
<evidence type="ECO:0000259" key="15">
    <source>
        <dbReference type="PROSITE" id="PS50025"/>
    </source>
</evidence>
<dbReference type="CDD" id="cd00110">
    <property type="entry name" value="LamG"/>
    <property type="match status" value="1"/>
</dbReference>
<dbReference type="SUPFAM" id="SSF49899">
    <property type="entry name" value="Concanavalin A-like lectins/glucanases"/>
    <property type="match status" value="1"/>
</dbReference>
<keyword evidence="8 14" id="KW-0472">Membrane</keyword>
<dbReference type="FunFam" id="2.60.40.60:FF:000084">
    <property type="entry name" value="FAT atypical cadherin 3"/>
    <property type="match status" value="1"/>
</dbReference>
<dbReference type="Gene3D" id="2.10.25.10">
    <property type="entry name" value="Laminin"/>
    <property type="match status" value="4"/>
</dbReference>
<feature type="domain" description="EGF-like" evidence="16">
    <location>
        <begin position="1563"/>
        <end position="1599"/>
    </location>
</feature>
<dbReference type="FunFam" id="2.10.25.10:FF:000057">
    <property type="entry name" value="protocadherin Fat 1 isoform X2"/>
    <property type="match status" value="1"/>
</dbReference>
<keyword evidence="5" id="KW-0677">Repeat</keyword>
<comment type="caution">
    <text evidence="12">Lacks conserved residue(s) required for the propagation of feature annotation.</text>
</comment>
<evidence type="ECO:0000256" key="8">
    <source>
        <dbReference type="ARBA" id="ARBA00023136"/>
    </source>
</evidence>
<dbReference type="PANTHER" id="PTHR24027:SF438">
    <property type="entry name" value="CADHERIN 23"/>
    <property type="match status" value="1"/>
</dbReference>
<dbReference type="Gene3D" id="2.60.40.60">
    <property type="entry name" value="Cadherins"/>
    <property type="match status" value="11"/>
</dbReference>
<keyword evidence="3 14" id="KW-0812">Transmembrane</keyword>
<dbReference type="SMART" id="SM00181">
    <property type="entry name" value="EGF"/>
    <property type="match status" value="5"/>
</dbReference>
<organism evidence="18 19">
    <name type="scientific">Larimichthys crocea</name>
    <name type="common">Large yellow croaker</name>
    <name type="synonym">Pseudosciaena crocea</name>
    <dbReference type="NCBI Taxonomy" id="215358"/>
    <lineage>
        <taxon>Eukaryota</taxon>
        <taxon>Metazoa</taxon>
        <taxon>Chordata</taxon>
        <taxon>Craniata</taxon>
        <taxon>Vertebrata</taxon>
        <taxon>Euteleostomi</taxon>
        <taxon>Actinopterygii</taxon>
        <taxon>Neopterygii</taxon>
        <taxon>Teleostei</taxon>
        <taxon>Neoteleostei</taxon>
        <taxon>Acanthomorphata</taxon>
        <taxon>Eupercaria</taxon>
        <taxon>Sciaenidae</taxon>
        <taxon>Larimichthys</taxon>
    </lineage>
</organism>
<keyword evidence="6 11" id="KW-0106">Calcium</keyword>
<feature type="domain" description="EGF-like" evidence="16">
    <location>
        <begin position="1487"/>
        <end position="1524"/>
    </location>
</feature>
<sequence length="2065" mass="225303">MITVIGANFHNPTFSQVEYVVELVENSPVGTLVAEAKATDDDEGIYGQITYQIVNDFAKDKFNVNENGEIFTLESLDRENTAEKVIPISLIAIDGGGKVGFCIVNVILTDVNDNAPQFRAAEYKATIASDVPRGTSVVKIAASDMDEGSNADIEYSIEADIENVEENFEIHPTSGVIVTKESLIGLENELYAFFVRAKDTGNPPKHSVVQVYIRIVAPEIPIPKFTEAHYRYTIVEDLSIGTEIDVIQAESEQPVVYSLVKGNTPESNEDEVFVVDRDSGTLKLQKSLDHEMTKWYQLTLLSQTKHENYDVVASVNVNIQVIDLNDNKPVFESDPYKAVIVENLPSGTQVIQVKANDQDSGTNGHVVYSLDPKQNLQEISELFAVNKIYKGTVSEDDPPPSGVIAILSTTDEDSEYINKQVNYFITGGDPLGQFAIEHIQNEWKVSVRKPLDREEKDNYLLNITASDGIFTAKATVEVKVLDANDNNPVCEKALYSESVPEDSPAGRLILQVSATDADIRSNAQISYELQGVGSELFIIDSDTGELKTLQPLDREEQGEHRFKMRAVDGGGRYCEADIYITVEDVNDNPPQFSSDPYTITVFENTEMGTYVAKLLATDVDIGLNSEILYSLLDSADGFFSIDEHTGVISLERPLDREVQSTYELKARASDQGSPHLSSLCQVVISVLDINDNPPVFEHREYTATVSEDVAVGTQLLRVQAASRDAEANGEISYSIISGNEHGMFSVDPHTGDIFVIEPLDYEVSHEYYITIEATDGGSPPLSDMATVNINLTDVNDNKPAFSQDVYTAVISEDTELGKTVLAVIAEDFDGPSFDHVRYSIVDGNQGSPFTIDPVRGELKVARQLDRERTSGYTLMVVASDNGVPPLSSSAKINIDISDVNDNPPLFSQANYSLIIQENRPTGTSVLQLTVTDRDASHNGPPFTFAIVDGNEGDAFRINQQGALVAVGVLNRKSKEHYLLQAQVSDSGKPQLFSTAFISVRIIEESVFPPAILPLDIFVTTTSDEYPGGVLGKIHATDQDIYDTLTYSLAPSSSSSSDESGAMFSVSASDGKVIALRPLDVGHYPLNVTVTDGRFTTAADVTVHVRQAAPQALDNSIAVRFANIAPEEFVGDYWRNFQRALRNIAGVRRSEVQLVSLQPTEQGDLDVLLTLERSGSPYQSQEVVFRKLNSSAAVIEEMTGVRIVRVVQKLCAGLDCPLRFCDEVISLDKTAMSTHSTARLSFVTPRHLRTATCQCEGGRCPVLNNLCETNPCPEGMECVADPRETTYSCVCPEGKKGKCSDGHSFTFSGSGYVKYHLMENENKELMKLSLRLRTFSSHATVMYAKGTDYSILEIVNGRLQYKFDCGSGPGLVSVHSAQVNDGEWHTVSLEVDGNYAKLVLDRVHTASGTAPGTLRTLNLDNSIYFGGHVRQHASARHGRSLPITNGLRGCIEAITLNGQELPLNTKAHRAHAVLEDIVDVAPGCALTPAESCSSNPCTNGGSCTSLPNGGYFCKCPASFMGTHCEIGISPCASNPCLYGGTCVPRADDFYCQCRGQYSGQRCQLGPYCRDNPCKNSGKCIDSLDGPVCECEAGFQGDRCLSDVDECIKNPCANGGQCQNTYGSYKCNCSLGFTGQMCDVPAEIRNEFVSTSWNIGLEEVIGIVVFVSSIFILVLLFIIIRKKACRRKSKTDDDKHIGGPVRPISYTPSIPSDSRNNLDRNSFEGSAIPEHPEFSTFNPDSVHGHRKTVAVCSVAPNLPPPPPSNSVSDSDSIQKPNWDYDYDTKVVDLDPCLTKKPVEDSACHHYGTRGSMSEVQSLSSFQSESCDDNESFLAHDLKNPRGYHWDTSDWMPSVQLPGIQEFPQYEVVESPPTLYSDPSAIDTDYYPGGFDIESDFPPPPEDFPANDDLPPPPLPEYSDRCDTLRPLGRDLDPATASPGSSPGVRQRPALPQLYSLNQYLPQHSYASDTGDTEGQGATSTSATTTPASTLGTGGYRGGYPLGCSRDFDSSAMDNMSMSLYTSTASCSDMSACCEESEVMISDYESGDEGHFERLVIPGLDSQQHTEV</sequence>
<evidence type="ECO:0000256" key="7">
    <source>
        <dbReference type="ARBA" id="ARBA00022989"/>
    </source>
</evidence>
<dbReference type="InterPro" id="IPR039808">
    <property type="entry name" value="Cadherin"/>
</dbReference>
<dbReference type="GO" id="GO:0016342">
    <property type="term" value="C:catenin complex"/>
    <property type="evidence" value="ECO:0007669"/>
    <property type="project" value="TreeGrafter"/>
</dbReference>
<feature type="domain" description="Cadherin" evidence="17">
    <location>
        <begin position="1012"/>
        <end position="1127"/>
    </location>
</feature>
<feature type="transmembrane region" description="Helical" evidence="14">
    <location>
        <begin position="1658"/>
        <end position="1678"/>
    </location>
</feature>
<gene>
    <name evidence="18" type="ORF">D5F01_LYC00497</name>
</gene>
<dbReference type="SMART" id="SM00282">
    <property type="entry name" value="LamG"/>
    <property type="match status" value="1"/>
</dbReference>
<dbReference type="GO" id="GO:0007156">
    <property type="term" value="P:homophilic cell adhesion via plasma membrane adhesion molecules"/>
    <property type="evidence" value="ECO:0007669"/>
    <property type="project" value="InterPro"/>
</dbReference>
<dbReference type="FunFam" id="2.10.25.10:FF:000152">
    <property type="entry name" value="FAT atypical cadherin 1"/>
    <property type="match status" value="1"/>
</dbReference>
<dbReference type="PROSITE" id="PS01187">
    <property type="entry name" value="EGF_CA"/>
    <property type="match status" value="1"/>
</dbReference>
<evidence type="ECO:0000256" key="4">
    <source>
        <dbReference type="ARBA" id="ARBA00022729"/>
    </source>
</evidence>
<dbReference type="Pfam" id="PF00028">
    <property type="entry name" value="Cadherin"/>
    <property type="match status" value="9"/>
</dbReference>
<dbReference type="PROSITE" id="PS50026">
    <property type="entry name" value="EGF_3"/>
    <property type="match status" value="5"/>
</dbReference>
<dbReference type="InterPro" id="IPR015919">
    <property type="entry name" value="Cadherin-like_sf"/>
</dbReference>
<dbReference type="FunFam" id="2.60.40.60:FF:000065">
    <property type="entry name" value="FAT atypical cadherin 1"/>
    <property type="match status" value="1"/>
</dbReference>
<dbReference type="CDD" id="cd11304">
    <property type="entry name" value="Cadherin_repeat"/>
    <property type="match status" value="10"/>
</dbReference>
<evidence type="ECO:0000313" key="18">
    <source>
        <dbReference type="EMBL" id="KAE8300359.1"/>
    </source>
</evidence>
<keyword evidence="2 12" id="KW-0245">EGF-like domain</keyword>
<dbReference type="PROSITE" id="PS50025">
    <property type="entry name" value="LAM_G_DOMAIN"/>
    <property type="match status" value="1"/>
</dbReference>
<dbReference type="PROSITE" id="PS50268">
    <property type="entry name" value="CADHERIN_2"/>
    <property type="match status" value="11"/>
</dbReference>
<keyword evidence="4" id="KW-0732">Signal</keyword>
<reference evidence="18 19" key="1">
    <citation type="submission" date="2019-07" db="EMBL/GenBank/DDBJ databases">
        <title>Chromosome genome assembly for large yellow croaker.</title>
        <authorList>
            <person name="Xiao S."/>
        </authorList>
    </citation>
    <scope>NUCLEOTIDE SEQUENCE [LARGE SCALE GENOMIC DNA]</scope>
    <source>
        <strain evidence="18">JMULYC20181020</strain>
        <tissue evidence="18">Muscle</tissue>
    </source>
</reference>
<feature type="region of interest" description="Disordered" evidence="13">
    <location>
        <begin position="1889"/>
        <end position="1945"/>
    </location>
</feature>
<dbReference type="InterPro" id="IPR020894">
    <property type="entry name" value="Cadherin_CS"/>
</dbReference>
<dbReference type="PROSITE" id="PS01186">
    <property type="entry name" value="EGF_2"/>
    <property type="match status" value="2"/>
</dbReference>
<evidence type="ECO:0000256" key="12">
    <source>
        <dbReference type="PROSITE-ProRule" id="PRU00076"/>
    </source>
</evidence>
<dbReference type="FunFam" id="2.60.40.60:FF:000107">
    <property type="entry name" value="FAT atypical cadherin 1"/>
    <property type="match status" value="1"/>
</dbReference>
<feature type="disulfide bond" evidence="12">
    <location>
        <begin position="1552"/>
        <end position="1561"/>
    </location>
</feature>
<dbReference type="FunFam" id="2.60.40.60:FF:000089">
    <property type="entry name" value="FAT atypical cadherin 1"/>
    <property type="match status" value="1"/>
</dbReference>
<dbReference type="FunFam" id="2.60.40.60:FF:000021">
    <property type="entry name" value="FAT atypical cadherin 1"/>
    <property type="match status" value="1"/>
</dbReference>
<feature type="disulfide bond" evidence="12">
    <location>
        <begin position="1627"/>
        <end position="1636"/>
    </location>
</feature>
<keyword evidence="9 12" id="KW-1015">Disulfide bond</keyword>
<dbReference type="InterPro" id="IPR001881">
    <property type="entry name" value="EGF-like_Ca-bd_dom"/>
</dbReference>
<dbReference type="InterPro" id="IPR000152">
    <property type="entry name" value="EGF-type_Asp/Asn_hydroxyl_site"/>
</dbReference>
<dbReference type="GO" id="GO:0009653">
    <property type="term" value="P:anatomical structure morphogenesis"/>
    <property type="evidence" value="ECO:0007669"/>
    <property type="project" value="UniProtKB-ARBA"/>
</dbReference>
<dbReference type="SUPFAM" id="SSF57196">
    <property type="entry name" value="EGF/Laminin"/>
    <property type="match status" value="4"/>
</dbReference>
<proteinExistence type="predicted"/>